<keyword evidence="3" id="KW-1185">Reference proteome</keyword>
<name>A0AAI9TF51_PENTH</name>
<reference evidence="2" key="2">
    <citation type="journal article" date="2016" name="Fungal Biol.">
        <title>Ochratoxin A production by Penicillium thymicola.</title>
        <authorList>
            <person name="Nguyen H.D.T."/>
            <person name="McMullin D.R."/>
            <person name="Ponomareva E."/>
            <person name="Riley R."/>
            <person name="Pomraning K.R."/>
            <person name="Baker S.E."/>
            <person name="Seifert K.A."/>
        </authorList>
    </citation>
    <scope>NUCLEOTIDE SEQUENCE</scope>
    <source>
        <strain evidence="2">DAOM 180753</strain>
    </source>
</reference>
<proteinExistence type="predicted"/>
<evidence type="ECO:0000313" key="3">
    <source>
        <dbReference type="Proteomes" id="UP001227192"/>
    </source>
</evidence>
<comment type="caution">
    <text evidence="2">The sequence shown here is derived from an EMBL/GenBank/DDBJ whole genome shotgun (WGS) entry which is preliminary data.</text>
</comment>
<dbReference type="EMBL" id="LACB01000253">
    <property type="protein sequence ID" value="KAJ9485660.1"/>
    <property type="molecule type" value="Genomic_DNA"/>
</dbReference>
<organism evidence="2 3">
    <name type="scientific">Penicillium thymicola</name>
    <dbReference type="NCBI Taxonomy" id="293382"/>
    <lineage>
        <taxon>Eukaryota</taxon>
        <taxon>Fungi</taxon>
        <taxon>Dikarya</taxon>
        <taxon>Ascomycota</taxon>
        <taxon>Pezizomycotina</taxon>
        <taxon>Eurotiomycetes</taxon>
        <taxon>Eurotiomycetidae</taxon>
        <taxon>Eurotiales</taxon>
        <taxon>Aspergillaceae</taxon>
        <taxon>Penicillium</taxon>
    </lineage>
</organism>
<feature type="region of interest" description="Disordered" evidence="1">
    <location>
        <begin position="83"/>
        <end position="102"/>
    </location>
</feature>
<dbReference type="AlphaFoldDB" id="A0AAI9TF51"/>
<accession>A0AAI9TF51</accession>
<dbReference type="Proteomes" id="UP001227192">
    <property type="component" value="Unassembled WGS sequence"/>
</dbReference>
<gene>
    <name evidence="2" type="ORF">VN97_g7705</name>
</gene>
<protein>
    <submittedName>
        <fullName evidence="2">Uncharacterized protein</fullName>
    </submittedName>
</protein>
<evidence type="ECO:0000256" key="1">
    <source>
        <dbReference type="SAM" id="MobiDB-lite"/>
    </source>
</evidence>
<sequence length="119" mass="13536">MKPFAYCVRNPTHFHLGDMIRSKLWYPCIQKRTVHITQTRAGRSPKIEQDTYFHIANGNTTHFGDLSRGRRVGIREREALGVEVGRSKSKSRSKFQDTHNSGRVGSVCRSLVHFGLAVP</sequence>
<evidence type="ECO:0000313" key="2">
    <source>
        <dbReference type="EMBL" id="KAJ9485660.1"/>
    </source>
</evidence>
<reference evidence="2" key="1">
    <citation type="submission" date="2015-06" db="EMBL/GenBank/DDBJ databases">
        <authorList>
            <person name="Nguyen H."/>
        </authorList>
    </citation>
    <scope>NUCLEOTIDE SEQUENCE</scope>
    <source>
        <strain evidence="2">DAOM 180753</strain>
    </source>
</reference>